<organism evidence="1 2">
    <name type="scientific">Thalassomonas actiniarum</name>
    <dbReference type="NCBI Taxonomy" id="485447"/>
    <lineage>
        <taxon>Bacteria</taxon>
        <taxon>Pseudomonadati</taxon>
        <taxon>Pseudomonadota</taxon>
        <taxon>Gammaproteobacteria</taxon>
        <taxon>Alteromonadales</taxon>
        <taxon>Colwelliaceae</taxon>
        <taxon>Thalassomonas</taxon>
    </lineage>
</organism>
<keyword evidence="2" id="KW-1185">Reference proteome</keyword>
<dbReference type="AlphaFoldDB" id="A0AAF0C782"/>
<protein>
    <submittedName>
        <fullName evidence="1">Uncharacterized protein</fullName>
    </submittedName>
</protein>
<dbReference type="EMBL" id="CP059736">
    <property type="protein sequence ID" value="WDE02594.1"/>
    <property type="molecule type" value="Genomic_DNA"/>
</dbReference>
<evidence type="ECO:0000313" key="2">
    <source>
        <dbReference type="Proteomes" id="UP000032568"/>
    </source>
</evidence>
<evidence type="ECO:0000313" key="1">
    <source>
        <dbReference type="EMBL" id="WDE02594.1"/>
    </source>
</evidence>
<sequence>MQSPLDKVGSFYVFLEAIHYDVNEESLWIEVSCAKLADEVYRAKPKSGDETEDRIEKVLDGCREIITDENSPRYRISFEHVFYHQVCEEFDYDMSKEKCDDNGVVGIIEDSSLLAHLKNDTEVFWHCERSKMYVVATSSKWLRVVSSEPPEIMLVESVT</sequence>
<gene>
    <name evidence="1" type="ORF">SG35_029770</name>
</gene>
<dbReference type="Proteomes" id="UP000032568">
    <property type="component" value="Chromosome pTact"/>
</dbReference>
<name>A0AAF0C782_9GAMM</name>
<reference evidence="1 2" key="1">
    <citation type="journal article" date="2015" name="Genome Announc.">
        <title>Draft Genome Sequences of Marine Isolates of Thalassomonas viridans and Thalassomonas actiniarum.</title>
        <authorList>
            <person name="Olonade I."/>
            <person name="van Zyl L.J."/>
            <person name="Trindade M."/>
        </authorList>
    </citation>
    <scope>NUCLEOTIDE SEQUENCE [LARGE SCALE GENOMIC DNA]</scope>
    <source>
        <strain evidence="1 2">A5K-106</strain>
    </source>
</reference>
<dbReference type="KEGG" id="tact:SG35_029770"/>
<accession>A0AAF0C782</accession>
<proteinExistence type="predicted"/>
<dbReference type="RefSeq" id="WP_044832312.1">
    <property type="nucleotide sequence ID" value="NZ_CP059736.1"/>
</dbReference>
<reference evidence="1 2" key="2">
    <citation type="journal article" date="2022" name="Mar. Drugs">
        <title>Bioassay-Guided Fractionation Leads to the Detection of Cholic Acid Generated by the Rare Thalassomonas sp.</title>
        <authorList>
            <person name="Pheiffer F."/>
            <person name="Schneider Y.K."/>
            <person name="Hansen E.H."/>
            <person name="Andersen J.H."/>
            <person name="Isaksson J."/>
            <person name="Busche T."/>
            <person name="R C."/>
            <person name="Kalinowski J."/>
            <person name="Zyl L.V."/>
            <person name="Trindade M."/>
        </authorList>
    </citation>
    <scope>NUCLEOTIDE SEQUENCE [LARGE SCALE GENOMIC DNA]</scope>
    <source>
        <strain evidence="1 2">A5K-106</strain>
    </source>
</reference>